<dbReference type="Proteomes" id="UP001642540">
    <property type="component" value="Unassembled WGS sequence"/>
</dbReference>
<evidence type="ECO:0000313" key="2">
    <source>
        <dbReference type="Proteomes" id="UP001642540"/>
    </source>
</evidence>
<gene>
    <name evidence="1" type="ORF">ODALV1_LOCUS20577</name>
</gene>
<keyword evidence="2" id="KW-1185">Reference proteome</keyword>
<reference evidence="1 2" key="1">
    <citation type="submission" date="2024-08" db="EMBL/GenBank/DDBJ databases">
        <authorList>
            <person name="Cucini C."/>
            <person name="Frati F."/>
        </authorList>
    </citation>
    <scope>NUCLEOTIDE SEQUENCE [LARGE SCALE GENOMIC DNA]</scope>
</reference>
<dbReference type="EMBL" id="CAXLJM020000068">
    <property type="protein sequence ID" value="CAL8124346.1"/>
    <property type="molecule type" value="Genomic_DNA"/>
</dbReference>
<accession>A0ABP1RAL5</accession>
<evidence type="ECO:0000313" key="1">
    <source>
        <dbReference type="EMBL" id="CAL8124346.1"/>
    </source>
</evidence>
<protein>
    <submittedName>
        <fullName evidence="1">Uncharacterized protein</fullName>
    </submittedName>
</protein>
<comment type="caution">
    <text evidence="1">The sequence shown here is derived from an EMBL/GenBank/DDBJ whole genome shotgun (WGS) entry which is preliminary data.</text>
</comment>
<sequence>MEVIQLECIEKGLGELESFKGPSTNSKYEKQILKAVEQVKPIILEFLKTKALMSMEDSSEFATMFKYVEVIIFLGNPLNKDRTLMEEEEQYERLLPRLQRITSLHYTGKVNKRNKRLAKLVKEAEDMCVYGEKLLCMPFDEAMKDAGRYHDYWNELIANGMEITKPFPEDMSRFLADIEPYKSIMKGFLNASPEEQGAIWQKFLVGVLVSLLVASQFVQLAEVHAAEEKRKLEVKESSSGGWWSWWIW</sequence>
<proteinExistence type="predicted"/>
<name>A0ABP1RAL5_9HEXA</name>
<organism evidence="1 2">
    <name type="scientific">Orchesella dallaii</name>
    <dbReference type="NCBI Taxonomy" id="48710"/>
    <lineage>
        <taxon>Eukaryota</taxon>
        <taxon>Metazoa</taxon>
        <taxon>Ecdysozoa</taxon>
        <taxon>Arthropoda</taxon>
        <taxon>Hexapoda</taxon>
        <taxon>Collembola</taxon>
        <taxon>Entomobryomorpha</taxon>
        <taxon>Entomobryoidea</taxon>
        <taxon>Orchesellidae</taxon>
        <taxon>Orchesellinae</taxon>
        <taxon>Orchesella</taxon>
    </lineage>
</organism>